<name>A0A0D2NMT4_GOSRA</name>
<dbReference type="EMBL" id="CM001745">
    <property type="protein sequence ID" value="KJB34457.1"/>
    <property type="molecule type" value="Genomic_DNA"/>
</dbReference>
<evidence type="ECO:0000313" key="3">
    <source>
        <dbReference type="EMBL" id="MBA0587333.1"/>
    </source>
</evidence>
<feature type="region of interest" description="Disordered" evidence="1">
    <location>
        <begin position="314"/>
        <end position="349"/>
    </location>
</feature>
<dbReference type="Gramene" id="KJB34457">
    <property type="protein sequence ID" value="KJB34457"/>
    <property type="gene ID" value="B456_006G066800"/>
</dbReference>
<reference evidence="2 4" key="1">
    <citation type="journal article" date="2012" name="Nature">
        <title>Repeated polyploidization of Gossypium genomes and the evolution of spinnable cotton fibres.</title>
        <authorList>
            <person name="Paterson A.H."/>
            <person name="Wendel J.F."/>
            <person name="Gundlach H."/>
            <person name="Guo H."/>
            <person name="Jenkins J."/>
            <person name="Jin D."/>
            <person name="Llewellyn D."/>
            <person name="Showmaker K.C."/>
            <person name="Shu S."/>
            <person name="Udall J."/>
            <person name="Yoo M.J."/>
            <person name="Byers R."/>
            <person name="Chen W."/>
            <person name="Doron-Faigenboim A."/>
            <person name="Duke M.V."/>
            <person name="Gong L."/>
            <person name="Grimwood J."/>
            <person name="Grover C."/>
            <person name="Grupp K."/>
            <person name="Hu G."/>
            <person name="Lee T.H."/>
            <person name="Li J."/>
            <person name="Lin L."/>
            <person name="Liu T."/>
            <person name="Marler B.S."/>
            <person name="Page J.T."/>
            <person name="Roberts A.W."/>
            <person name="Romanel E."/>
            <person name="Sanders W.S."/>
            <person name="Szadkowski E."/>
            <person name="Tan X."/>
            <person name="Tang H."/>
            <person name="Xu C."/>
            <person name="Wang J."/>
            <person name="Wang Z."/>
            <person name="Zhang D."/>
            <person name="Zhang L."/>
            <person name="Ashrafi H."/>
            <person name="Bedon F."/>
            <person name="Bowers J.E."/>
            <person name="Brubaker C.L."/>
            <person name="Chee P.W."/>
            <person name="Das S."/>
            <person name="Gingle A.R."/>
            <person name="Haigler C.H."/>
            <person name="Harker D."/>
            <person name="Hoffmann L.V."/>
            <person name="Hovav R."/>
            <person name="Jones D.C."/>
            <person name="Lemke C."/>
            <person name="Mansoor S."/>
            <person name="ur Rahman M."/>
            <person name="Rainville L.N."/>
            <person name="Rambani A."/>
            <person name="Reddy U.K."/>
            <person name="Rong J.K."/>
            <person name="Saranga Y."/>
            <person name="Scheffler B.E."/>
            <person name="Scheffler J.A."/>
            <person name="Stelly D.M."/>
            <person name="Triplett B.A."/>
            <person name="Van Deynze A."/>
            <person name="Vaslin M.F."/>
            <person name="Waghmare V.N."/>
            <person name="Walford S.A."/>
            <person name="Wright R.J."/>
            <person name="Zaki E.A."/>
            <person name="Zhang T."/>
            <person name="Dennis E.S."/>
            <person name="Mayer K.F."/>
            <person name="Peterson D.G."/>
            <person name="Rokhsar D.S."/>
            <person name="Wang X."/>
            <person name="Schmutz J."/>
        </authorList>
    </citation>
    <scope>NUCLEOTIDE SEQUENCE [LARGE SCALE GENOMIC DNA]</scope>
</reference>
<dbReference type="Proteomes" id="UP000032304">
    <property type="component" value="Chromosome 6"/>
</dbReference>
<evidence type="ECO:0000313" key="4">
    <source>
        <dbReference type="Proteomes" id="UP000032304"/>
    </source>
</evidence>
<dbReference type="EMBL" id="CM001745">
    <property type="protein sequence ID" value="KJB34456.1"/>
    <property type="molecule type" value="Genomic_DNA"/>
</dbReference>
<feature type="compositionally biased region" description="Basic and acidic residues" evidence="1">
    <location>
        <begin position="314"/>
        <end position="341"/>
    </location>
</feature>
<feature type="compositionally biased region" description="Polar residues" evidence="1">
    <location>
        <begin position="243"/>
        <end position="252"/>
    </location>
</feature>
<accession>A0A0D2NMT4</accession>
<proteinExistence type="predicted"/>
<dbReference type="eggNOG" id="ENOG502QT3I">
    <property type="taxonomic scope" value="Eukaryota"/>
</dbReference>
<evidence type="ECO:0000313" key="2">
    <source>
        <dbReference type="EMBL" id="KJB34457.1"/>
    </source>
</evidence>
<evidence type="ECO:0000313" key="5">
    <source>
        <dbReference type="Proteomes" id="UP000593578"/>
    </source>
</evidence>
<evidence type="ECO:0000256" key="1">
    <source>
        <dbReference type="SAM" id="MobiDB-lite"/>
    </source>
</evidence>
<dbReference type="AlphaFoldDB" id="A0A0D2NMT4"/>
<dbReference type="Proteomes" id="UP000593578">
    <property type="component" value="Unassembled WGS sequence"/>
</dbReference>
<organism evidence="2 4">
    <name type="scientific">Gossypium raimondii</name>
    <name type="common">Peruvian cotton</name>
    <name type="synonym">Gossypium klotzschianum subsp. raimondii</name>
    <dbReference type="NCBI Taxonomy" id="29730"/>
    <lineage>
        <taxon>Eukaryota</taxon>
        <taxon>Viridiplantae</taxon>
        <taxon>Streptophyta</taxon>
        <taxon>Embryophyta</taxon>
        <taxon>Tracheophyta</taxon>
        <taxon>Spermatophyta</taxon>
        <taxon>Magnoliopsida</taxon>
        <taxon>eudicotyledons</taxon>
        <taxon>Gunneridae</taxon>
        <taxon>Pentapetalae</taxon>
        <taxon>rosids</taxon>
        <taxon>malvids</taxon>
        <taxon>Malvales</taxon>
        <taxon>Malvaceae</taxon>
        <taxon>Malvoideae</taxon>
        <taxon>Gossypium</taxon>
    </lineage>
</organism>
<sequence length="349" mass="38050">MKASLKFREEKRPVLRAKIPLSIFGLPFQSGIIAGETKELTLNLSTFFESGPSIKVAYRPNDTWNPFSLIVKTGTGPFGSPISSSMLMTAEFNLLGHGNPSFMLHFKPQFGDFSIKKSQSSLFDKAVKPRNGVVLEDDSSIEVADMPAVNGDSIRFFAEKRKLADLNSRDIAGILSGMEVAARTTVPVKGKALVKFRWGMRIPSDMKSGVGGIVDPKTGVSLTKIPFLVMDKIGIEHVDGTDSKQANSTVSKSGPGEAPNSDVAEACYTLKRQLEALQSENGLLKRAVEDLRREISGGKFGDLNSGKYREMEWDGISKSKKERRNNENKSMEGDLNEELKKALKGAAGA</sequence>
<dbReference type="STRING" id="29730.A0A0D2NMT4"/>
<dbReference type="PANTHER" id="PTHR34285:SF3">
    <property type="entry name" value="OS08G0510800 PROTEIN"/>
    <property type="match status" value="1"/>
</dbReference>
<dbReference type="EMBL" id="JABEZZ010000006">
    <property type="protein sequence ID" value="MBA0587333.1"/>
    <property type="molecule type" value="Genomic_DNA"/>
</dbReference>
<feature type="region of interest" description="Disordered" evidence="1">
    <location>
        <begin position="240"/>
        <end position="261"/>
    </location>
</feature>
<dbReference type="PANTHER" id="PTHR34285">
    <property type="entry name" value="OS08G0510800 PROTEIN"/>
    <property type="match status" value="1"/>
</dbReference>
<dbReference type="OMA" id="TGSPLFM"/>
<protein>
    <submittedName>
        <fullName evidence="2">Uncharacterized protein</fullName>
    </submittedName>
</protein>
<reference evidence="3 5" key="2">
    <citation type="journal article" date="2019" name="Genome Biol. Evol.">
        <title>Insights into the evolution of the New World diploid cottons (Gossypium, subgenus Houzingenia) based on genome sequencing.</title>
        <authorList>
            <person name="Grover C.E."/>
            <person name="Arick M.A. 2nd"/>
            <person name="Thrash A."/>
            <person name="Conover J.L."/>
            <person name="Sanders W.S."/>
            <person name="Peterson D.G."/>
            <person name="Frelichowski J.E."/>
            <person name="Scheffler J.A."/>
            <person name="Scheffler B.E."/>
            <person name="Wendel J.F."/>
        </authorList>
    </citation>
    <scope>NUCLEOTIDE SEQUENCE [LARGE SCALE GENOMIC DNA]</scope>
    <source>
        <strain evidence="3">8</strain>
        <tissue evidence="3">Leaf</tissue>
    </source>
</reference>
<reference evidence="3" key="3">
    <citation type="submission" date="2020-04" db="EMBL/GenBank/DDBJ databases">
        <authorList>
            <person name="Grover C.E."/>
            <person name="Arick M.A. II"/>
            <person name="Thrash A."/>
            <person name="Conover J.L."/>
            <person name="Sanders W.S."/>
            <person name="Peterson D.G."/>
            <person name="Scheffler J.A."/>
            <person name="Scheffler B.E."/>
            <person name="Wendel J.F."/>
        </authorList>
    </citation>
    <scope>NUCLEOTIDE SEQUENCE</scope>
    <source>
        <strain evidence="3">8</strain>
        <tissue evidence="3">Leaf</tissue>
    </source>
</reference>
<dbReference type="Gramene" id="KJB34456">
    <property type="protein sequence ID" value="KJB34456"/>
    <property type="gene ID" value="B456_006G066800"/>
</dbReference>
<keyword evidence="4" id="KW-1185">Reference proteome</keyword>
<gene>
    <name evidence="2" type="ORF">B456_006G066800</name>
    <name evidence="3" type="ORF">Gorai_000465</name>
</gene>